<proteinExistence type="predicted"/>
<dbReference type="AlphaFoldDB" id="A0A078AJ58"/>
<dbReference type="InterPro" id="IPR008658">
    <property type="entry name" value="KAP3"/>
</dbReference>
<dbReference type="EMBL" id="CCKQ01010019">
    <property type="protein sequence ID" value="CDW81512.1"/>
    <property type="molecule type" value="Genomic_DNA"/>
</dbReference>
<dbReference type="InterPro" id="IPR016024">
    <property type="entry name" value="ARM-type_fold"/>
</dbReference>
<dbReference type="GO" id="GO:0016939">
    <property type="term" value="C:kinesin II complex"/>
    <property type="evidence" value="ECO:0007669"/>
    <property type="project" value="TreeGrafter"/>
</dbReference>
<dbReference type="SUPFAM" id="SSF48371">
    <property type="entry name" value="ARM repeat"/>
    <property type="match status" value="1"/>
</dbReference>
<dbReference type="OrthoDB" id="10265679at2759"/>
<dbReference type="PANTHER" id="PTHR15605:SF2">
    <property type="entry name" value="KINESIN-ASSOCIATED PROTEIN 3"/>
    <property type="match status" value="1"/>
</dbReference>
<dbReference type="GO" id="GO:0044782">
    <property type="term" value="P:cilium organization"/>
    <property type="evidence" value="ECO:0007669"/>
    <property type="project" value="TreeGrafter"/>
</dbReference>
<dbReference type="GO" id="GO:0005930">
    <property type="term" value="C:axoneme"/>
    <property type="evidence" value="ECO:0007669"/>
    <property type="project" value="TreeGrafter"/>
</dbReference>
<evidence type="ECO:0000313" key="2">
    <source>
        <dbReference type="EMBL" id="CDW81512.1"/>
    </source>
</evidence>
<keyword evidence="3" id="KW-1185">Reference proteome</keyword>
<dbReference type="Proteomes" id="UP000039865">
    <property type="component" value="Unassembled WGS sequence"/>
</dbReference>
<dbReference type="GO" id="GO:0035869">
    <property type="term" value="C:ciliary transition zone"/>
    <property type="evidence" value="ECO:0007669"/>
    <property type="project" value="TreeGrafter"/>
</dbReference>
<dbReference type="InParanoid" id="A0A078AJ58"/>
<dbReference type="PANTHER" id="PTHR15605">
    <property type="entry name" value="KINESIN-ASSOCIATED PROTEINS"/>
    <property type="match status" value="1"/>
</dbReference>
<dbReference type="GO" id="GO:0019894">
    <property type="term" value="F:kinesin binding"/>
    <property type="evidence" value="ECO:0007669"/>
    <property type="project" value="InterPro"/>
</dbReference>
<protein>
    <submittedName>
        <fullName evidence="2">Kinesin-associated protein 3</fullName>
    </submittedName>
</protein>
<name>A0A078AJ58_STYLE</name>
<keyword evidence="1" id="KW-0175">Coiled coil</keyword>
<dbReference type="InterPro" id="IPR000225">
    <property type="entry name" value="Armadillo"/>
</dbReference>
<evidence type="ECO:0000313" key="3">
    <source>
        <dbReference type="Proteomes" id="UP000039865"/>
    </source>
</evidence>
<accession>A0A078AJ58</accession>
<reference evidence="2 3" key="1">
    <citation type="submission" date="2014-06" db="EMBL/GenBank/DDBJ databases">
        <authorList>
            <person name="Swart Estienne"/>
        </authorList>
    </citation>
    <scope>NUCLEOTIDE SEQUENCE [LARGE SCALE GENOMIC DNA]</scope>
    <source>
        <strain evidence="2 3">130c</strain>
    </source>
</reference>
<organism evidence="2 3">
    <name type="scientific">Stylonychia lemnae</name>
    <name type="common">Ciliate</name>
    <dbReference type="NCBI Taxonomy" id="5949"/>
    <lineage>
        <taxon>Eukaryota</taxon>
        <taxon>Sar</taxon>
        <taxon>Alveolata</taxon>
        <taxon>Ciliophora</taxon>
        <taxon>Intramacronucleata</taxon>
        <taxon>Spirotrichea</taxon>
        <taxon>Stichotrichia</taxon>
        <taxon>Sporadotrichida</taxon>
        <taxon>Oxytrichidae</taxon>
        <taxon>Stylonychinae</taxon>
        <taxon>Stylonychia</taxon>
    </lineage>
</organism>
<dbReference type="Gene3D" id="1.25.10.10">
    <property type="entry name" value="Leucine-rich Repeat Variant"/>
    <property type="match status" value="1"/>
</dbReference>
<evidence type="ECO:0000256" key="1">
    <source>
        <dbReference type="SAM" id="Coils"/>
    </source>
</evidence>
<dbReference type="SMART" id="SM00185">
    <property type="entry name" value="ARM"/>
    <property type="match status" value="2"/>
</dbReference>
<feature type="coiled-coil region" evidence="1">
    <location>
        <begin position="102"/>
        <end position="129"/>
    </location>
</feature>
<dbReference type="SMART" id="SM01297">
    <property type="entry name" value="KAP"/>
    <property type="match status" value="1"/>
</dbReference>
<dbReference type="GO" id="GO:0007018">
    <property type="term" value="P:microtubule-based movement"/>
    <property type="evidence" value="ECO:0007669"/>
    <property type="project" value="TreeGrafter"/>
</dbReference>
<dbReference type="Pfam" id="PF05804">
    <property type="entry name" value="KAP"/>
    <property type="match status" value="1"/>
</dbReference>
<dbReference type="InterPro" id="IPR011989">
    <property type="entry name" value="ARM-like"/>
</dbReference>
<sequence length="624" mass="73207">MAQPKRKAKVANIDYSKVSIQFIEQYVENFYEDAVEKKIEGAKCLLYLCFSHENMEFMLENETLFATMARTIRDDFRNSMNGYLLQVIINSKFQNQIGDTTIKIIEHEIKRYIVKVKEFKQKTEDLQAATGTPQYEEMAQILRKEERQLSLMIKRQEKVLFVAFHLLLNLAEDLQIERKMKNRSIIGLLVTMMDRNNPDLLFIVLNFLKKLSIFGDNKTEMKEQGIIEKINRFIPCNNQLLLQIALRLLFNLSFDEEIRMQMAEQGLIPKLVEILKAPGFRALILKLLYHLSLEDKTKATFTYTECIPLVYQLIIHCPEPIVGKELVGLAVNLATNTRNAERFAQDEQLEELINRAIKFNDTLLFKVCRNIAQFAPSTLETFERYLEQYIMMAQQCGENTDLQLELLGTMVYIHSDRWEEAVHKTNFIEFVYNSLLSGFAEDDIILETVMLVATICRNDDIATILANSFLIKMLQDLLGAKQEDDEMVQQILNTFFKFLFFKPTREIVLHQTQMVSIVLELLSDKNPNIRKLVNAILDHVQLHDEMWKQEIKTRRFQVHNQVYLKLMEEYDKQYPSQDGMYEYYYDDRIQGQGEGIPDDEDFDSDDALFFDNNDLANRIWEDND</sequence>
<gene>
    <name evidence="2" type="primary">Contig17617.g18736</name>
    <name evidence="2" type="ORF">STYLEM_10530</name>
</gene>
<dbReference type="OMA" id="MYELNIV"/>